<accession>A0A8S1K9V2</accession>
<gene>
    <name evidence="2" type="ORF">PSON_ATCC_30995.1.T0060475</name>
</gene>
<sequence>MFRIIRIIFYFRLMGNCLALDPEIVEFEDHVFYGLISLCLILFSGFCSGATQGLLSLDQITIEVKKIYGTEQEQKMGITQIIVGISYFTCNRRASFIIINFIGCKFIGERITSNFFKKKYR</sequence>
<keyword evidence="3" id="KW-1185">Reference proteome</keyword>
<organism evidence="2 3">
    <name type="scientific">Paramecium sonneborni</name>
    <dbReference type="NCBI Taxonomy" id="65129"/>
    <lineage>
        <taxon>Eukaryota</taxon>
        <taxon>Sar</taxon>
        <taxon>Alveolata</taxon>
        <taxon>Ciliophora</taxon>
        <taxon>Intramacronucleata</taxon>
        <taxon>Oligohymenophorea</taxon>
        <taxon>Peniculida</taxon>
        <taxon>Parameciidae</taxon>
        <taxon>Paramecium</taxon>
    </lineage>
</organism>
<keyword evidence="1" id="KW-0732">Signal</keyword>
<protein>
    <submittedName>
        <fullName evidence="2">Uncharacterized protein</fullName>
    </submittedName>
</protein>
<evidence type="ECO:0000256" key="1">
    <source>
        <dbReference type="SAM" id="SignalP"/>
    </source>
</evidence>
<dbReference type="AlphaFoldDB" id="A0A8S1K9V2"/>
<dbReference type="OrthoDB" id="10324923at2759"/>
<evidence type="ECO:0000313" key="2">
    <source>
        <dbReference type="EMBL" id="CAD8052480.1"/>
    </source>
</evidence>
<reference evidence="2" key="1">
    <citation type="submission" date="2021-01" db="EMBL/GenBank/DDBJ databases">
        <authorList>
            <consortium name="Genoscope - CEA"/>
            <person name="William W."/>
        </authorList>
    </citation>
    <scope>NUCLEOTIDE SEQUENCE</scope>
</reference>
<name>A0A8S1K9V2_9CILI</name>
<feature type="signal peptide" evidence="1">
    <location>
        <begin position="1"/>
        <end position="19"/>
    </location>
</feature>
<proteinExistence type="predicted"/>
<dbReference type="Proteomes" id="UP000692954">
    <property type="component" value="Unassembled WGS sequence"/>
</dbReference>
<comment type="caution">
    <text evidence="2">The sequence shown here is derived from an EMBL/GenBank/DDBJ whole genome shotgun (WGS) entry which is preliminary data.</text>
</comment>
<dbReference type="EMBL" id="CAJJDN010000006">
    <property type="protein sequence ID" value="CAD8052480.1"/>
    <property type="molecule type" value="Genomic_DNA"/>
</dbReference>
<feature type="chain" id="PRO_5035853390" evidence="1">
    <location>
        <begin position="20"/>
        <end position="121"/>
    </location>
</feature>
<evidence type="ECO:0000313" key="3">
    <source>
        <dbReference type="Proteomes" id="UP000692954"/>
    </source>
</evidence>